<accession>A0A1F8G0T4</accession>
<gene>
    <name evidence="2" type="ORF">A3F25_02625</name>
</gene>
<dbReference type="EMBL" id="MGKD01000025">
    <property type="protein sequence ID" value="OGN18973.1"/>
    <property type="molecule type" value="Genomic_DNA"/>
</dbReference>
<reference evidence="2 3" key="1">
    <citation type="journal article" date="2016" name="Nat. Commun.">
        <title>Thousands of microbial genomes shed light on interconnected biogeochemical processes in an aquifer system.</title>
        <authorList>
            <person name="Anantharaman K."/>
            <person name="Brown C.T."/>
            <person name="Hug L.A."/>
            <person name="Sharon I."/>
            <person name="Castelle C.J."/>
            <person name="Probst A.J."/>
            <person name="Thomas B.C."/>
            <person name="Singh A."/>
            <person name="Wilkins M.J."/>
            <person name="Karaoz U."/>
            <person name="Brodie E.L."/>
            <person name="Williams K.H."/>
            <person name="Hubbard S.S."/>
            <person name="Banfield J.F."/>
        </authorList>
    </citation>
    <scope>NUCLEOTIDE SEQUENCE [LARGE SCALE GENOMIC DNA]</scope>
</reference>
<evidence type="ECO:0000313" key="3">
    <source>
        <dbReference type="Proteomes" id="UP000177478"/>
    </source>
</evidence>
<organism evidence="2 3">
    <name type="scientific">Candidatus Yanofskybacteria bacterium RIFCSPHIGHO2_12_FULL_45_19b</name>
    <dbReference type="NCBI Taxonomy" id="1802689"/>
    <lineage>
        <taxon>Bacteria</taxon>
        <taxon>Candidatus Yanofskyibacteriota</taxon>
    </lineage>
</organism>
<proteinExistence type="predicted"/>
<sequence length="217" mass="24228">MADNLSNQAINDLAQQSISKLYGHTLDRFSLLDANGNSRLADIGATVASRAKDFDYKGALSTVRDIGIGLSVLLAAILVVALLKIDRYWNERLAILRKTVTASPEAKKPGEDIFDARWQEVREHIKSTNAAEWRFAVIEADKILDDLLKKAKYPGDTFGERLMLMQPGDLATLDNLWSAHKLRNTIAHNPDYQVSYAEAREAIENYEKAIRELGELG</sequence>
<evidence type="ECO:0000256" key="1">
    <source>
        <dbReference type="SAM" id="Phobius"/>
    </source>
</evidence>
<name>A0A1F8G0T4_9BACT</name>
<feature type="transmembrane region" description="Helical" evidence="1">
    <location>
        <begin position="66"/>
        <end position="83"/>
    </location>
</feature>
<protein>
    <submittedName>
        <fullName evidence="2">Uncharacterized protein</fullName>
    </submittedName>
</protein>
<dbReference type="STRING" id="1802689.A3F25_02625"/>
<keyword evidence="1" id="KW-1133">Transmembrane helix</keyword>
<evidence type="ECO:0000313" key="2">
    <source>
        <dbReference type="EMBL" id="OGN18973.1"/>
    </source>
</evidence>
<keyword evidence="1" id="KW-0472">Membrane</keyword>
<comment type="caution">
    <text evidence="2">The sequence shown here is derived from an EMBL/GenBank/DDBJ whole genome shotgun (WGS) entry which is preliminary data.</text>
</comment>
<dbReference type="Proteomes" id="UP000177478">
    <property type="component" value="Unassembled WGS sequence"/>
</dbReference>
<dbReference type="AlphaFoldDB" id="A0A1F8G0T4"/>
<keyword evidence="1" id="KW-0812">Transmembrane</keyword>